<evidence type="ECO:0000256" key="1">
    <source>
        <dbReference type="SAM" id="MobiDB-lite"/>
    </source>
</evidence>
<feature type="region of interest" description="Disordered" evidence="1">
    <location>
        <begin position="87"/>
        <end position="115"/>
    </location>
</feature>
<feature type="compositionally biased region" description="Low complexity" evidence="1">
    <location>
        <begin position="33"/>
        <end position="44"/>
    </location>
</feature>
<organism evidence="3 4">
    <name type="scientific">Sediminimonas qiaohouensis</name>
    <dbReference type="NCBI Taxonomy" id="552061"/>
    <lineage>
        <taxon>Bacteria</taxon>
        <taxon>Pseudomonadati</taxon>
        <taxon>Pseudomonadota</taxon>
        <taxon>Alphaproteobacteria</taxon>
        <taxon>Rhodobacterales</taxon>
        <taxon>Roseobacteraceae</taxon>
        <taxon>Sediminimonas</taxon>
    </lineage>
</organism>
<evidence type="ECO:0000313" key="4">
    <source>
        <dbReference type="Proteomes" id="UP000483078"/>
    </source>
</evidence>
<feature type="compositionally biased region" description="Basic and acidic residues" evidence="1">
    <location>
        <begin position="87"/>
        <end position="96"/>
    </location>
</feature>
<accession>A0A7C9L9G7</accession>
<evidence type="ECO:0000256" key="2">
    <source>
        <dbReference type="SAM" id="SignalP"/>
    </source>
</evidence>
<feature type="signal peptide" evidence="2">
    <location>
        <begin position="1"/>
        <end position="34"/>
    </location>
</feature>
<evidence type="ECO:0008006" key="5">
    <source>
        <dbReference type="Google" id="ProtNLM"/>
    </source>
</evidence>
<protein>
    <recommendedName>
        <fullName evidence="5">DUF2946 domain-containing protein</fullName>
    </recommendedName>
</protein>
<feature type="region of interest" description="Disordered" evidence="1">
    <location>
        <begin position="33"/>
        <end position="61"/>
    </location>
</feature>
<keyword evidence="2" id="KW-0732">Signal</keyword>
<sequence>MRHPMPINAKFLSPLLVALALLLAAGLLGGQAHAHGPVAPAAQPALPPADQPGQAQTGHAAPHCNVGAICAPAIEAQAATTLAGPDRRATLLRSDHAAPYAVSHTPVADPPPPRA</sequence>
<proteinExistence type="predicted"/>
<gene>
    <name evidence="3" type="ORF">FH759_12875</name>
</gene>
<comment type="caution">
    <text evidence="3">The sequence shown here is derived from an EMBL/GenBank/DDBJ whole genome shotgun (WGS) entry which is preliminary data.</text>
</comment>
<dbReference type="Proteomes" id="UP000483078">
    <property type="component" value="Unassembled WGS sequence"/>
</dbReference>
<evidence type="ECO:0000313" key="3">
    <source>
        <dbReference type="EMBL" id="MTJ05573.1"/>
    </source>
</evidence>
<dbReference type="EMBL" id="VENJ01000019">
    <property type="protein sequence ID" value="MTJ05573.1"/>
    <property type="molecule type" value="Genomic_DNA"/>
</dbReference>
<feature type="chain" id="PRO_5028968753" description="DUF2946 domain-containing protein" evidence="2">
    <location>
        <begin position="35"/>
        <end position="115"/>
    </location>
</feature>
<reference evidence="3 4" key="1">
    <citation type="submission" date="2019-06" db="EMBL/GenBank/DDBJ databases">
        <title>Enrichment of Autotrophic Halophilic Microorganisms from Red Sea Brine Pool Using Microbial Electrosynthesis System.</title>
        <authorList>
            <person name="Alqahtani M.F."/>
            <person name="Bajracharya S."/>
            <person name="Katuri K.P."/>
            <person name="Ali M."/>
            <person name="Saikaly P.E."/>
        </authorList>
    </citation>
    <scope>NUCLEOTIDE SEQUENCE [LARGE SCALE GENOMIC DNA]</scope>
    <source>
        <strain evidence="3">MES6</strain>
    </source>
</reference>
<dbReference type="AlphaFoldDB" id="A0A7C9L9G7"/>
<name>A0A7C9L9G7_9RHOB</name>